<dbReference type="PROSITE" id="PS51164">
    <property type="entry name" value="CBM1_2"/>
    <property type="match status" value="1"/>
</dbReference>
<evidence type="ECO:0000313" key="5">
    <source>
        <dbReference type="Proteomes" id="UP000053475"/>
    </source>
</evidence>
<dbReference type="InterPro" id="IPR052762">
    <property type="entry name" value="PCW_deacetylase/CE"/>
</dbReference>
<keyword evidence="1" id="KW-0732">Signal</keyword>
<evidence type="ECO:0000259" key="3">
    <source>
        <dbReference type="PROSITE" id="PS51164"/>
    </source>
</evidence>
<dbReference type="InterPro" id="IPR000254">
    <property type="entry name" value="CBD"/>
</dbReference>
<dbReference type="PANTHER" id="PTHR37834:SF2">
    <property type="entry name" value="ESTERASE, SGNH HYDROLASE-TYPE"/>
    <property type="match status" value="1"/>
</dbReference>
<dbReference type="GO" id="GO:0030248">
    <property type="term" value="F:cellulose binding"/>
    <property type="evidence" value="ECO:0007669"/>
    <property type="project" value="InterPro"/>
</dbReference>
<dbReference type="InterPro" id="IPR035971">
    <property type="entry name" value="CBD_sf"/>
</dbReference>
<dbReference type="Pfam" id="PF17996">
    <property type="entry name" value="CE2_N"/>
    <property type="match status" value="1"/>
</dbReference>
<organism evidence="4 5">
    <name type="scientific">Aspergillus ustus</name>
    <dbReference type="NCBI Taxonomy" id="40382"/>
    <lineage>
        <taxon>Eukaryota</taxon>
        <taxon>Fungi</taxon>
        <taxon>Dikarya</taxon>
        <taxon>Ascomycota</taxon>
        <taxon>Pezizomycotina</taxon>
        <taxon>Eurotiomycetes</taxon>
        <taxon>Eurotiomycetidae</taxon>
        <taxon>Eurotiales</taxon>
        <taxon>Aspergillaceae</taxon>
        <taxon>Aspergillus</taxon>
        <taxon>Aspergillus subgen. Nidulantes</taxon>
    </lineage>
</organism>
<dbReference type="SUPFAM" id="SSF52266">
    <property type="entry name" value="SGNH hydrolase"/>
    <property type="match status" value="1"/>
</dbReference>
<evidence type="ECO:0000256" key="2">
    <source>
        <dbReference type="SAM" id="MobiDB-lite"/>
    </source>
</evidence>
<evidence type="ECO:0000313" key="4">
    <source>
        <dbReference type="EMBL" id="KIA75700.1"/>
    </source>
</evidence>
<dbReference type="PANTHER" id="PTHR37834">
    <property type="entry name" value="GDSL-LIKE LIPASE/ACYLHYDROLASE DOMAIN PROTEIN (AFU_ORTHOLOGUE AFUA_2G00620)"/>
    <property type="match status" value="1"/>
</dbReference>
<dbReference type="AlphaFoldDB" id="A0A0C1C3S1"/>
<dbReference type="Gene3D" id="3.40.50.1110">
    <property type="entry name" value="SGNH hydrolase"/>
    <property type="match status" value="1"/>
</dbReference>
<dbReference type="GO" id="GO:0052689">
    <property type="term" value="F:carboxylic ester hydrolase activity"/>
    <property type="evidence" value="ECO:0007669"/>
    <property type="project" value="InterPro"/>
</dbReference>
<dbReference type="InterPro" id="IPR013830">
    <property type="entry name" value="SGNH_hydro"/>
</dbReference>
<dbReference type="InterPro" id="IPR040794">
    <property type="entry name" value="CE2_N"/>
</dbReference>
<evidence type="ECO:0000256" key="1">
    <source>
        <dbReference type="ARBA" id="ARBA00022729"/>
    </source>
</evidence>
<keyword evidence="5" id="KW-1185">Reference proteome</keyword>
<dbReference type="SUPFAM" id="SSF57180">
    <property type="entry name" value="Cellulose-binding domain"/>
    <property type="match status" value="1"/>
</dbReference>
<comment type="caution">
    <text evidence="4">The sequence shown here is derived from an EMBL/GenBank/DDBJ whole genome shotgun (WGS) entry which is preliminary data.</text>
</comment>
<dbReference type="CDD" id="cd01831">
    <property type="entry name" value="Endoglucanase_E_like"/>
    <property type="match status" value="1"/>
</dbReference>
<dbReference type="GO" id="GO:0005975">
    <property type="term" value="P:carbohydrate metabolic process"/>
    <property type="evidence" value="ECO:0007669"/>
    <property type="project" value="InterPro"/>
</dbReference>
<dbReference type="GO" id="GO:0005576">
    <property type="term" value="C:extracellular region"/>
    <property type="evidence" value="ECO:0007669"/>
    <property type="project" value="InterPro"/>
</dbReference>
<dbReference type="Pfam" id="PF13472">
    <property type="entry name" value="Lipase_GDSL_2"/>
    <property type="match status" value="1"/>
</dbReference>
<dbReference type="Proteomes" id="UP000053475">
    <property type="component" value="Unassembled WGS sequence"/>
</dbReference>
<dbReference type="Gene3D" id="2.60.120.260">
    <property type="entry name" value="Galactose-binding domain-like"/>
    <property type="match status" value="1"/>
</dbReference>
<reference evidence="4 5" key="1">
    <citation type="submission" date="2014-11" db="EMBL/GenBank/DDBJ databases">
        <title>Genomics derived discovery of secondary metabolites biosynthetic gene clusters in Aspergillus ustus.</title>
        <authorList>
            <person name="Pi B."/>
            <person name="Dai F."/>
            <person name="Song X."/>
            <person name="Zhu C."/>
            <person name="Li H."/>
            <person name="Yu D."/>
        </authorList>
    </citation>
    <scope>NUCLEOTIDE SEQUENCE [LARGE SCALE GENOMIC DNA]</scope>
    <source>
        <strain evidence="4 5">3.3904</strain>
    </source>
</reference>
<gene>
    <name evidence="4" type="ORF">HK57_00516</name>
</gene>
<feature type="region of interest" description="Disordered" evidence="2">
    <location>
        <begin position="58"/>
        <end position="77"/>
    </location>
</feature>
<dbReference type="PROSITE" id="PS00562">
    <property type="entry name" value="CBM1_1"/>
    <property type="match status" value="1"/>
</dbReference>
<dbReference type="EMBL" id="JOMC01000058">
    <property type="protein sequence ID" value="KIA75700.1"/>
    <property type="molecule type" value="Genomic_DNA"/>
</dbReference>
<dbReference type="InterPro" id="IPR036514">
    <property type="entry name" value="SGNH_hydro_sf"/>
</dbReference>
<dbReference type="InterPro" id="IPR037461">
    <property type="entry name" value="CtCE2-like_dom"/>
</dbReference>
<name>A0A0C1C3S1_ASPUT</name>
<feature type="domain" description="CBM1" evidence="3">
    <location>
        <begin position="16"/>
        <end position="52"/>
    </location>
</feature>
<sequence>MKPYLPLVAIAGIAAGQAPAWGQCGGRGYTGATDCVAGYSCRSLNDWYSQCQPGSGTSTTFTTQTSSTSSPPTATPSQTARVQYLGRVNPATNELTWPGTGVAFTFNGTSATINLDSVTGSNSVELTIDNGEPIVLSNVDAGVTTSISTPIGLTYAIHTVELRKRSEALFGTIVIGAITTDGTLLNHAPRSRQIEVIGDSITVGYGLDGTNPCTNTAALENNPKTYAALAANAFDADYSAIAWSGRGLVRNIATADPGGEDTSAPIMPILYTRYGANDADNSYPFDSRDSGWTPQAVVITLGTNDFSYLAYDASGQAYAARAAMNATAFTAGAVAFVRSIQTHYNNNNNLETHFFLLFSPMLSDTWPTAEDAQHTTLSGALRDAVAQIGANAHFVDWETQGAEVGCDYHPNAATHAAQGEVLAGVISGVLGW</sequence>
<protein>
    <recommendedName>
        <fullName evidence="3">CBM1 domain-containing protein</fullName>
    </recommendedName>
</protein>
<dbReference type="SMART" id="SM00236">
    <property type="entry name" value="fCBD"/>
    <property type="match status" value="1"/>
</dbReference>
<proteinExistence type="predicted"/>
<dbReference type="Pfam" id="PF00734">
    <property type="entry name" value="CBM_1"/>
    <property type="match status" value="1"/>
</dbReference>
<accession>A0A0C1C3S1</accession>